<evidence type="ECO:0000256" key="2">
    <source>
        <dbReference type="ARBA" id="ARBA00022833"/>
    </source>
</evidence>
<dbReference type="InterPro" id="IPR013088">
    <property type="entry name" value="Znf_NHR/GATA"/>
</dbReference>
<dbReference type="AlphaFoldDB" id="A0A1M5S9J3"/>
<dbReference type="PANTHER" id="PTHR36150:SF1">
    <property type="entry name" value="DNA GYRASE INHIBITOR YACG"/>
    <property type="match status" value="1"/>
</dbReference>
<dbReference type="GO" id="GO:0006355">
    <property type="term" value="P:regulation of DNA-templated transcription"/>
    <property type="evidence" value="ECO:0007669"/>
    <property type="project" value="InterPro"/>
</dbReference>
<keyword evidence="1" id="KW-0479">Metal-binding</keyword>
<dbReference type="EMBL" id="FQWM01000004">
    <property type="protein sequence ID" value="SHH34948.1"/>
    <property type="molecule type" value="Genomic_DNA"/>
</dbReference>
<dbReference type="STRING" id="870908.SAMN04488044_2420"/>
<dbReference type="RefSeq" id="WP_072793279.1">
    <property type="nucleotide sequence ID" value="NZ_FQWM01000004.1"/>
</dbReference>
<dbReference type="GO" id="GO:0008270">
    <property type="term" value="F:zinc ion binding"/>
    <property type="evidence" value="ECO:0007669"/>
    <property type="project" value="InterPro"/>
</dbReference>
<keyword evidence="4" id="KW-1185">Reference proteome</keyword>
<organism evidence="3 4">
    <name type="scientific">Cognatishimia maritima</name>
    <dbReference type="NCBI Taxonomy" id="870908"/>
    <lineage>
        <taxon>Bacteria</taxon>
        <taxon>Pseudomonadati</taxon>
        <taxon>Pseudomonadota</taxon>
        <taxon>Alphaproteobacteria</taxon>
        <taxon>Rhodobacterales</taxon>
        <taxon>Paracoccaceae</taxon>
        <taxon>Cognatishimia</taxon>
    </lineage>
</organism>
<sequence>MACPICQKDTVKAYRPFCSKRCADIDLSKWFNEEYSTPAVDDEALDAALSEAQTSAAKKDDPLH</sequence>
<evidence type="ECO:0008006" key="5">
    <source>
        <dbReference type="Google" id="ProtNLM"/>
    </source>
</evidence>
<proteinExistence type="predicted"/>
<protein>
    <recommendedName>
        <fullName evidence="5">DNA gyrase inhibitor YacG</fullName>
    </recommendedName>
</protein>
<dbReference type="OrthoDB" id="9809663at2"/>
<accession>A0A1M5S9J3</accession>
<evidence type="ECO:0000313" key="3">
    <source>
        <dbReference type="EMBL" id="SHH34948.1"/>
    </source>
</evidence>
<gene>
    <name evidence="3" type="ORF">SAMN04488044_2420</name>
</gene>
<evidence type="ECO:0000313" key="4">
    <source>
        <dbReference type="Proteomes" id="UP000184211"/>
    </source>
</evidence>
<dbReference type="InterPro" id="IPR005584">
    <property type="entry name" value="DNA_gyrase_inhibitor_YacG"/>
</dbReference>
<dbReference type="PANTHER" id="PTHR36150">
    <property type="entry name" value="DNA GYRASE INHIBITOR YACG"/>
    <property type="match status" value="1"/>
</dbReference>
<dbReference type="Proteomes" id="UP000184211">
    <property type="component" value="Unassembled WGS sequence"/>
</dbReference>
<reference evidence="4" key="1">
    <citation type="submission" date="2016-11" db="EMBL/GenBank/DDBJ databases">
        <authorList>
            <person name="Varghese N."/>
            <person name="Submissions S."/>
        </authorList>
    </citation>
    <scope>NUCLEOTIDE SEQUENCE [LARGE SCALE GENOMIC DNA]</scope>
    <source>
        <strain evidence="4">DSM 28223</strain>
    </source>
</reference>
<evidence type="ECO:0000256" key="1">
    <source>
        <dbReference type="ARBA" id="ARBA00022723"/>
    </source>
</evidence>
<dbReference type="SUPFAM" id="SSF57716">
    <property type="entry name" value="Glucocorticoid receptor-like (DNA-binding domain)"/>
    <property type="match status" value="1"/>
</dbReference>
<keyword evidence="2" id="KW-0862">Zinc</keyword>
<dbReference type="Gene3D" id="3.30.50.10">
    <property type="entry name" value="Erythroid Transcription Factor GATA-1, subunit A"/>
    <property type="match status" value="1"/>
</dbReference>
<name>A0A1M5S9J3_9RHOB</name>
<dbReference type="Pfam" id="PF03884">
    <property type="entry name" value="YacG"/>
    <property type="match status" value="1"/>
</dbReference>